<dbReference type="AlphaFoldDB" id="A0A4V1Q550"/>
<sequence>MAHANPLHPPVNSTQYSSATSLGCALSMVLPPDHTVQASSRRWLPQPSYTPVSKWKAATGAADPRLPVITFDYVGQQKQGIPMRELSARNIVALGQMLQGANDPVFAETGLKRITLRILWPGYTHVDWARSINLVAGGPITRTQLATQLATNFARFMEMARTEKPTSADYSIGPSSIQFEHLVLIGLHNVLEDVWQADVAIDRR</sequence>
<name>A0A4V1Q550_9AGAR</name>
<evidence type="ECO:0000313" key="1">
    <source>
        <dbReference type="EMBL" id="RXW24358.1"/>
    </source>
</evidence>
<comment type="caution">
    <text evidence="1">The sequence shown here is derived from an EMBL/GenBank/DDBJ whole genome shotgun (WGS) entry which is preliminary data.</text>
</comment>
<dbReference type="Proteomes" id="UP000290288">
    <property type="component" value="Unassembled WGS sequence"/>
</dbReference>
<organism evidence="1 2">
    <name type="scientific">Candolleomyces aberdarensis</name>
    <dbReference type="NCBI Taxonomy" id="2316362"/>
    <lineage>
        <taxon>Eukaryota</taxon>
        <taxon>Fungi</taxon>
        <taxon>Dikarya</taxon>
        <taxon>Basidiomycota</taxon>
        <taxon>Agaricomycotina</taxon>
        <taxon>Agaricomycetes</taxon>
        <taxon>Agaricomycetidae</taxon>
        <taxon>Agaricales</taxon>
        <taxon>Agaricineae</taxon>
        <taxon>Psathyrellaceae</taxon>
        <taxon>Candolleomyces</taxon>
    </lineage>
</organism>
<keyword evidence="2" id="KW-1185">Reference proteome</keyword>
<protein>
    <submittedName>
        <fullName evidence="1">Uncharacterized protein</fullName>
    </submittedName>
</protein>
<dbReference type="EMBL" id="SDEE01000020">
    <property type="protein sequence ID" value="RXW24358.1"/>
    <property type="molecule type" value="Genomic_DNA"/>
</dbReference>
<proteinExistence type="predicted"/>
<accession>A0A4V1Q550</accession>
<gene>
    <name evidence="1" type="ORF">EST38_g1473</name>
</gene>
<evidence type="ECO:0000313" key="2">
    <source>
        <dbReference type="Proteomes" id="UP000290288"/>
    </source>
</evidence>
<reference evidence="1 2" key="1">
    <citation type="submission" date="2019-01" db="EMBL/GenBank/DDBJ databases">
        <title>Draft genome sequence of Psathyrella aberdarensis IHI B618.</title>
        <authorList>
            <person name="Buettner E."/>
            <person name="Kellner H."/>
        </authorList>
    </citation>
    <scope>NUCLEOTIDE SEQUENCE [LARGE SCALE GENOMIC DNA]</scope>
    <source>
        <strain evidence="1 2">IHI B618</strain>
    </source>
</reference>
<dbReference type="OrthoDB" id="2662268at2759"/>